<accession>A0A5B7I7P8</accession>
<sequence>MPEPAPFQLQLRLASSPPITTPLLLRPALSSPITTQLQASSWSFPHPPSSIPLGLTAYRCYGIDSLNGHLSCAFHPKGQSISVYLHSPVFPNSESEAKAESTPTVNK</sequence>
<proteinExistence type="predicted"/>
<dbReference type="Proteomes" id="UP000324222">
    <property type="component" value="Unassembled WGS sequence"/>
</dbReference>
<keyword evidence="2" id="KW-1185">Reference proteome</keyword>
<evidence type="ECO:0000313" key="1">
    <source>
        <dbReference type="EMBL" id="MPC80550.1"/>
    </source>
</evidence>
<dbReference type="EMBL" id="VSRR010054341">
    <property type="protein sequence ID" value="MPC80550.1"/>
    <property type="molecule type" value="Genomic_DNA"/>
</dbReference>
<evidence type="ECO:0000313" key="2">
    <source>
        <dbReference type="Proteomes" id="UP000324222"/>
    </source>
</evidence>
<reference evidence="1 2" key="1">
    <citation type="submission" date="2019-05" db="EMBL/GenBank/DDBJ databases">
        <title>Another draft genome of Portunus trituberculatus and its Hox gene families provides insights of decapod evolution.</title>
        <authorList>
            <person name="Jeong J.-H."/>
            <person name="Song I."/>
            <person name="Kim S."/>
            <person name="Choi T."/>
            <person name="Kim D."/>
            <person name="Ryu S."/>
            <person name="Kim W."/>
        </authorList>
    </citation>
    <scope>NUCLEOTIDE SEQUENCE [LARGE SCALE GENOMIC DNA]</scope>
    <source>
        <tissue evidence="1">Muscle</tissue>
    </source>
</reference>
<protein>
    <submittedName>
        <fullName evidence="1">Uncharacterized protein</fullName>
    </submittedName>
</protein>
<comment type="caution">
    <text evidence="1">The sequence shown here is derived from an EMBL/GenBank/DDBJ whole genome shotgun (WGS) entry which is preliminary data.</text>
</comment>
<dbReference type="AlphaFoldDB" id="A0A5B7I7P8"/>
<organism evidence="1 2">
    <name type="scientific">Portunus trituberculatus</name>
    <name type="common">Swimming crab</name>
    <name type="synonym">Neptunus trituberculatus</name>
    <dbReference type="NCBI Taxonomy" id="210409"/>
    <lineage>
        <taxon>Eukaryota</taxon>
        <taxon>Metazoa</taxon>
        <taxon>Ecdysozoa</taxon>
        <taxon>Arthropoda</taxon>
        <taxon>Crustacea</taxon>
        <taxon>Multicrustacea</taxon>
        <taxon>Malacostraca</taxon>
        <taxon>Eumalacostraca</taxon>
        <taxon>Eucarida</taxon>
        <taxon>Decapoda</taxon>
        <taxon>Pleocyemata</taxon>
        <taxon>Brachyura</taxon>
        <taxon>Eubrachyura</taxon>
        <taxon>Portunoidea</taxon>
        <taxon>Portunidae</taxon>
        <taxon>Portuninae</taxon>
        <taxon>Portunus</taxon>
    </lineage>
</organism>
<name>A0A5B7I7P8_PORTR</name>
<gene>
    <name evidence="1" type="ORF">E2C01_075130</name>
</gene>